<feature type="compositionally biased region" description="Basic and acidic residues" evidence="1">
    <location>
        <begin position="125"/>
        <end position="165"/>
    </location>
</feature>
<dbReference type="Proteomes" id="UP000186583">
    <property type="component" value="Unassembled WGS sequence"/>
</dbReference>
<feature type="compositionally biased region" description="Basic and acidic residues" evidence="1">
    <location>
        <begin position="21"/>
        <end position="39"/>
    </location>
</feature>
<proteinExistence type="predicted"/>
<name>A0A1Q8RS19_9PEZI</name>
<evidence type="ECO:0000313" key="3">
    <source>
        <dbReference type="Proteomes" id="UP000186583"/>
    </source>
</evidence>
<organism evidence="2 3">
    <name type="scientific">Colletotrichum chlorophyti</name>
    <dbReference type="NCBI Taxonomy" id="708187"/>
    <lineage>
        <taxon>Eukaryota</taxon>
        <taxon>Fungi</taxon>
        <taxon>Dikarya</taxon>
        <taxon>Ascomycota</taxon>
        <taxon>Pezizomycotina</taxon>
        <taxon>Sordariomycetes</taxon>
        <taxon>Hypocreomycetidae</taxon>
        <taxon>Glomerellales</taxon>
        <taxon>Glomerellaceae</taxon>
        <taxon>Colletotrichum</taxon>
    </lineage>
</organism>
<feature type="region of interest" description="Disordered" evidence="1">
    <location>
        <begin position="1"/>
        <end position="46"/>
    </location>
</feature>
<dbReference type="OrthoDB" id="4850022at2759"/>
<evidence type="ECO:0000256" key="1">
    <source>
        <dbReference type="SAM" id="MobiDB-lite"/>
    </source>
</evidence>
<gene>
    <name evidence="2" type="ORF">CCHL11_08958</name>
</gene>
<accession>A0A1Q8RS19</accession>
<comment type="caution">
    <text evidence="2">The sequence shown here is derived from an EMBL/GenBank/DDBJ whole genome shotgun (WGS) entry which is preliminary data.</text>
</comment>
<feature type="region of interest" description="Disordered" evidence="1">
    <location>
        <begin position="73"/>
        <end position="102"/>
    </location>
</feature>
<sequence>MDGILRTLIRSRDAAPSPTRGSRDRNRTRHRRDDDRDRGGGGSGNHSQIELVLEMLARGLVELAVRKYITNRGGEDRHRDDRRVSTRENEDRNRGGVPNMDVEMFEHLGRNILSKAMEHLGGGDGKGEQEQVRANGRGRDGERGPGHRDSNSRERSRDESRDRDHNRGRRRHSRDRFITARHRGGSPTPSRRHPDDDPHRRRRRRTDYAPLVENLETLSNALISLNERQPGHADCEFYDAFVERSGKVQESIGAVLTQIREREERRGRRRR</sequence>
<keyword evidence="3" id="KW-1185">Reference proteome</keyword>
<dbReference type="AlphaFoldDB" id="A0A1Q8RS19"/>
<reference evidence="2 3" key="1">
    <citation type="submission" date="2016-11" db="EMBL/GenBank/DDBJ databases">
        <title>Draft Genome Assembly of Colletotrichum chlorophyti a pathogen of herbaceous plants.</title>
        <authorList>
            <person name="Gan P."/>
            <person name="Narusaka M."/>
            <person name="Tsushima A."/>
            <person name="Narusaka Y."/>
            <person name="Takano Y."/>
            <person name="Shirasu K."/>
        </authorList>
    </citation>
    <scope>NUCLEOTIDE SEQUENCE [LARGE SCALE GENOMIC DNA]</scope>
    <source>
        <strain evidence="2 3">NTL11</strain>
    </source>
</reference>
<dbReference type="EMBL" id="MPGH01000104">
    <property type="protein sequence ID" value="OLN87120.1"/>
    <property type="molecule type" value="Genomic_DNA"/>
</dbReference>
<feature type="compositionally biased region" description="Basic residues" evidence="1">
    <location>
        <begin position="166"/>
        <end position="184"/>
    </location>
</feature>
<protein>
    <submittedName>
        <fullName evidence="2">Uncharacterized protein</fullName>
    </submittedName>
</protein>
<dbReference type="STRING" id="708187.A0A1Q8RS19"/>
<feature type="region of interest" description="Disordered" evidence="1">
    <location>
        <begin position="117"/>
        <end position="207"/>
    </location>
</feature>
<evidence type="ECO:0000313" key="2">
    <source>
        <dbReference type="EMBL" id="OLN87120.1"/>
    </source>
</evidence>
<feature type="compositionally biased region" description="Basic and acidic residues" evidence="1">
    <location>
        <begin position="73"/>
        <end position="94"/>
    </location>
</feature>